<organism evidence="2">
    <name type="scientific">Timema cristinae</name>
    <name type="common">Walking stick</name>
    <dbReference type="NCBI Taxonomy" id="61476"/>
    <lineage>
        <taxon>Eukaryota</taxon>
        <taxon>Metazoa</taxon>
        <taxon>Ecdysozoa</taxon>
        <taxon>Arthropoda</taxon>
        <taxon>Hexapoda</taxon>
        <taxon>Insecta</taxon>
        <taxon>Pterygota</taxon>
        <taxon>Neoptera</taxon>
        <taxon>Polyneoptera</taxon>
        <taxon>Phasmatodea</taxon>
        <taxon>Timematodea</taxon>
        <taxon>Timematoidea</taxon>
        <taxon>Timematidae</taxon>
        <taxon>Timema</taxon>
    </lineage>
</organism>
<accession>A0A7R9CI37</accession>
<evidence type="ECO:0000313" key="2">
    <source>
        <dbReference type="EMBL" id="CAD7396455.1"/>
    </source>
</evidence>
<dbReference type="AlphaFoldDB" id="A0A7R9CI37"/>
<protein>
    <submittedName>
        <fullName evidence="2">Uncharacterized protein</fullName>
    </submittedName>
</protein>
<name>A0A7R9CI37_TIMCR</name>
<keyword evidence="1" id="KW-0812">Transmembrane</keyword>
<dbReference type="EMBL" id="OC317363">
    <property type="protein sequence ID" value="CAD7396455.1"/>
    <property type="molecule type" value="Genomic_DNA"/>
</dbReference>
<proteinExistence type="predicted"/>
<feature type="transmembrane region" description="Helical" evidence="1">
    <location>
        <begin position="71"/>
        <end position="88"/>
    </location>
</feature>
<evidence type="ECO:0000256" key="1">
    <source>
        <dbReference type="SAM" id="Phobius"/>
    </source>
</evidence>
<keyword evidence="1" id="KW-1133">Transmembrane helix</keyword>
<keyword evidence="1" id="KW-0472">Membrane</keyword>
<reference evidence="2" key="1">
    <citation type="submission" date="2020-11" db="EMBL/GenBank/DDBJ databases">
        <authorList>
            <person name="Tran Van P."/>
        </authorList>
    </citation>
    <scope>NUCLEOTIDE SEQUENCE</scope>
</reference>
<sequence length="152" mass="17622">MNQWRMGEHYFGGFSFDPPRCEVGPTFSHIDPFHRAADTAFTAHWLQINYGLFLLVMYPEQQARIQGTIAFFLRLFVAALLLGSATLYRNDYAKDAVTQHAAKVELYLNEDKTEYRLMSRVEQDQPAPTIPKRDELQIRGHIQIPRSVVYQT</sequence>
<gene>
    <name evidence="2" type="ORF">TCEB3V08_LOCUS3611</name>
</gene>